<dbReference type="AlphaFoldDB" id="A0A6A4KMX9"/>
<evidence type="ECO:0000313" key="2">
    <source>
        <dbReference type="EMBL" id="KAE9445434.1"/>
    </source>
</evidence>
<dbReference type="OrthoDB" id="6424451at2759"/>
<dbReference type="Gene3D" id="3.20.80.10">
    <property type="entry name" value="Regulatory factor, effector binding domain"/>
    <property type="match status" value="2"/>
</dbReference>
<feature type="non-terminal residue" evidence="2">
    <location>
        <position position="1"/>
    </location>
</feature>
<dbReference type="Pfam" id="PF04832">
    <property type="entry name" value="SOUL"/>
    <property type="match status" value="2"/>
</dbReference>
<gene>
    <name evidence="2" type="ORF">C3L33_22668</name>
</gene>
<dbReference type="InterPro" id="IPR011256">
    <property type="entry name" value="Reg_factor_effector_dom_sf"/>
</dbReference>
<sequence length="400" mass="45438">NFETPKILLSGPSIITHQSSHLPNPKMIVALSTSIITIKSMVSNRSSISTTPRSMSAFDARFSLVLALAAQTSSLSQRVLMNLATETAKYVIPRRFESRNLEEALMAVPDLETVNFVVLSRRDQYEIREVEFYTDYIYLKTSVILNQPFFIAETTMPGKYGFDFNGASQSFNVLAEYLFGKVDMVSMRGFENELIAVRCIICLALLSAYILHFSEYNEREYGDDHPCLYSCAIVKNMYKVEDNEFELEDQDKWQMSFIMPSKYGANLPLPKDSSVRITEVPRKIVAVAAFSVHYQLSQEYHRAGCICLWFTTVKGTSNIADIDNVSSKDDLILVLVFEPGFVTDDEVTRRESKLKDALKNDPEFQVKEGASVEVAQYNPPFTLPFTRRNEIALEVERKTE</sequence>
<evidence type="ECO:0000256" key="1">
    <source>
        <dbReference type="ARBA" id="ARBA00009817"/>
    </source>
</evidence>
<reference evidence="2" key="1">
    <citation type="journal article" date="2019" name="Genome Biol. Evol.">
        <title>The Rhododendron genome and chromosomal organization provide insight into shared whole-genome duplications across the heath family (Ericaceae).</title>
        <authorList>
            <person name="Soza V.L."/>
            <person name="Lindsley D."/>
            <person name="Waalkes A."/>
            <person name="Ramage E."/>
            <person name="Patwardhan R.P."/>
            <person name="Burton J.N."/>
            <person name="Adey A."/>
            <person name="Kumar A."/>
            <person name="Qiu R."/>
            <person name="Shendure J."/>
            <person name="Hall B."/>
        </authorList>
    </citation>
    <scope>NUCLEOTIDE SEQUENCE</scope>
    <source>
        <strain evidence="2">RSF 1966-606</strain>
    </source>
</reference>
<evidence type="ECO:0008006" key="3">
    <source>
        <dbReference type="Google" id="ProtNLM"/>
    </source>
</evidence>
<name>A0A6A4KMX9_9ERIC</name>
<comment type="similarity">
    <text evidence="1">Belongs to the HEBP family.</text>
</comment>
<accession>A0A6A4KMX9</accession>
<proteinExistence type="inferred from homology"/>
<dbReference type="InterPro" id="IPR006917">
    <property type="entry name" value="SOUL_heme-bd"/>
</dbReference>
<dbReference type="EMBL" id="QEFC01004166">
    <property type="protein sequence ID" value="KAE9445434.1"/>
    <property type="molecule type" value="Genomic_DNA"/>
</dbReference>
<comment type="caution">
    <text evidence="2">The sequence shown here is derived from an EMBL/GenBank/DDBJ whole genome shotgun (WGS) entry which is preliminary data.</text>
</comment>
<dbReference type="PANTHER" id="PTHR11220">
    <property type="entry name" value="HEME-BINDING PROTEIN-RELATED"/>
    <property type="match status" value="1"/>
</dbReference>
<protein>
    <recommendedName>
        <fullName evidence="3">SOUL heme-binding protein</fullName>
    </recommendedName>
</protein>
<organism evidence="2">
    <name type="scientific">Rhododendron williamsianum</name>
    <dbReference type="NCBI Taxonomy" id="262921"/>
    <lineage>
        <taxon>Eukaryota</taxon>
        <taxon>Viridiplantae</taxon>
        <taxon>Streptophyta</taxon>
        <taxon>Embryophyta</taxon>
        <taxon>Tracheophyta</taxon>
        <taxon>Spermatophyta</taxon>
        <taxon>Magnoliopsida</taxon>
        <taxon>eudicotyledons</taxon>
        <taxon>Gunneridae</taxon>
        <taxon>Pentapetalae</taxon>
        <taxon>asterids</taxon>
        <taxon>Ericales</taxon>
        <taxon>Ericaceae</taxon>
        <taxon>Ericoideae</taxon>
        <taxon>Rhodoreae</taxon>
        <taxon>Rhododendron</taxon>
    </lineage>
</organism>
<dbReference type="PANTHER" id="PTHR11220:SF54">
    <property type="entry name" value="OS02G0533200 PROTEIN"/>
    <property type="match status" value="1"/>
</dbReference>
<dbReference type="SUPFAM" id="SSF55136">
    <property type="entry name" value="Probable bacterial effector-binding domain"/>
    <property type="match status" value="2"/>
</dbReference>